<proteinExistence type="predicted"/>
<protein>
    <submittedName>
        <fullName evidence="1">Uncharacterized protein</fullName>
    </submittedName>
</protein>
<comment type="caution">
    <text evidence="1">The sequence shown here is derived from an EMBL/GenBank/DDBJ whole genome shotgun (WGS) entry which is preliminary data.</text>
</comment>
<evidence type="ECO:0000313" key="1">
    <source>
        <dbReference type="EMBL" id="KAK0444097.1"/>
    </source>
</evidence>
<name>A0AA39JJU9_9AGAR</name>
<evidence type="ECO:0000313" key="2">
    <source>
        <dbReference type="Proteomes" id="UP001175226"/>
    </source>
</evidence>
<reference evidence="1" key="1">
    <citation type="submission" date="2023-06" db="EMBL/GenBank/DDBJ databases">
        <authorList>
            <consortium name="Lawrence Berkeley National Laboratory"/>
            <person name="Ahrendt S."/>
            <person name="Sahu N."/>
            <person name="Indic B."/>
            <person name="Wong-Bajracharya J."/>
            <person name="Merenyi Z."/>
            <person name="Ke H.-M."/>
            <person name="Monk M."/>
            <person name="Kocsube S."/>
            <person name="Drula E."/>
            <person name="Lipzen A."/>
            <person name="Balint B."/>
            <person name="Henrissat B."/>
            <person name="Andreopoulos B."/>
            <person name="Martin F.M."/>
            <person name="Harder C.B."/>
            <person name="Rigling D."/>
            <person name="Ford K.L."/>
            <person name="Foster G.D."/>
            <person name="Pangilinan J."/>
            <person name="Papanicolaou A."/>
            <person name="Barry K."/>
            <person name="LaButti K."/>
            <person name="Viragh M."/>
            <person name="Koriabine M."/>
            <person name="Yan M."/>
            <person name="Riley R."/>
            <person name="Champramary S."/>
            <person name="Plett K.L."/>
            <person name="Tsai I.J."/>
            <person name="Slot J."/>
            <person name="Sipos G."/>
            <person name="Plett J."/>
            <person name="Nagy L.G."/>
            <person name="Grigoriev I.V."/>
        </authorList>
    </citation>
    <scope>NUCLEOTIDE SEQUENCE</scope>
    <source>
        <strain evidence="1">FPL87.14</strain>
    </source>
</reference>
<gene>
    <name evidence="1" type="ORF">EV421DRAFT_490266</name>
</gene>
<dbReference type="AlphaFoldDB" id="A0AA39JJU9"/>
<organism evidence="1 2">
    <name type="scientific">Armillaria borealis</name>
    <dbReference type="NCBI Taxonomy" id="47425"/>
    <lineage>
        <taxon>Eukaryota</taxon>
        <taxon>Fungi</taxon>
        <taxon>Dikarya</taxon>
        <taxon>Basidiomycota</taxon>
        <taxon>Agaricomycotina</taxon>
        <taxon>Agaricomycetes</taxon>
        <taxon>Agaricomycetidae</taxon>
        <taxon>Agaricales</taxon>
        <taxon>Marasmiineae</taxon>
        <taxon>Physalacriaceae</taxon>
        <taxon>Armillaria</taxon>
    </lineage>
</organism>
<accession>A0AA39JJU9</accession>
<sequence>MSLCHLQVLASFFMFVSNTLIVSQPRTMIFNNRVSDAASFSFIATLCHLLVFLVPASSNSMDSTSQEDLLDTNQHESVESAPVADVSLLPPEQDSTTSFVEILSQDHRRRSIAEVLAYLRDHQRKRNIEACPHVYHDPPNFDLFSFPPLKEVVTLTGTPWLISS</sequence>
<dbReference type="Proteomes" id="UP001175226">
    <property type="component" value="Unassembled WGS sequence"/>
</dbReference>
<dbReference type="EMBL" id="JAUEPT010000020">
    <property type="protein sequence ID" value="KAK0444097.1"/>
    <property type="molecule type" value="Genomic_DNA"/>
</dbReference>
<keyword evidence="2" id="KW-1185">Reference proteome</keyword>